<name>A0ABX1T2I9_PELUQ</name>
<feature type="transmembrane region" description="Helical" evidence="6">
    <location>
        <begin position="144"/>
        <end position="165"/>
    </location>
</feature>
<feature type="transmembrane region" description="Helical" evidence="6">
    <location>
        <begin position="67"/>
        <end position="86"/>
    </location>
</feature>
<evidence type="ECO:0000313" key="7">
    <source>
        <dbReference type="EMBL" id="NMN67801.1"/>
    </source>
</evidence>
<evidence type="ECO:0000256" key="4">
    <source>
        <dbReference type="ARBA" id="ARBA00022989"/>
    </source>
</evidence>
<reference evidence="7 8" key="1">
    <citation type="submission" date="2019-07" db="EMBL/GenBank/DDBJ databases">
        <title>SAR11 Genome Evolution.</title>
        <authorList>
            <person name="Giovannoni S."/>
        </authorList>
    </citation>
    <scope>NUCLEOTIDE SEQUENCE [LARGE SCALE GENOMIC DNA]</scope>
    <source>
        <strain evidence="7 8">HTCC9565</strain>
    </source>
</reference>
<dbReference type="RefSeq" id="WP_169036305.1">
    <property type="nucleotide sequence ID" value="NZ_LANA01000002.1"/>
</dbReference>
<protein>
    <submittedName>
        <fullName evidence="7">L-lysine exporter family protein LysE/ArgO</fullName>
    </submittedName>
</protein>
<keyword evidence="2" id="KW-1003">Cell membrane</keyword>
<dbReference type="InterPro" id="IPR001123">
    <property type="entry name" value="LeuE-type"/>
</dbReference>
<keyword evidence="4 6" id="KW-1133">Transmembrane helix</keyword>
<evidence type="ECO:0000256" key="6">
    <source>
        <dbReference type="SAM" id="Phobius"/>
    </source>
</evidence>
<feature type="transmembrane region" description="Helical" evidence="6">
    <location>
        <begin position="177"/>
        <end position="198"/>
    </location>
</feature>
<feature type="transmembrane region" description="Helical" evidence="6">
    <location>
        <begin position="107"/>
        <end position="124"/>
    </location>
</feature>
<evidence type="ECO:0000256" key="3">
    <source>
        <dbReference type="ARBA" id="ARBA00022692"/>
    </source>
</evidence>
<accession>A0ABX1T2I9</accession>
<gene>
    <name evidence="7" type="ORF">VP91_00009500</name>
</gene>
<organism evidence="7 8">
    <name type="scientific">Pelagibacter ubique</name>
    <dbReference type="NCBI Taxonomy" id="198252"/>
    <lineage>
        <taxon>Bacteria</taxon>
        <taxon>Pseudomonadati</taxon>
        <taxon>Pseudomonadota</taxon>
        <taxon>Alphaproteobacteria</taxon>
        <taxon>Candidatus Pelagibacterales</taxon>
        <taxon>Candidatus Pelagibacteraceae</taxon>
        <taxon>Candidatus Pelagibacter</taxon>
    </lineage>
</organism>
<evidence type="ECO:0000256" key="5">
    <source>
        <dbReference type="ARBA" id="ARBA00023136"/>
    </source>
</evidence>
<evidence type="ECO:0000256" key="1">
    <source>
        <dbReference type="ARBA" id="ARBA00004651"/>
    </source>
</evidence>
<dbReference type="Pfam" id="PF01810">
    <property type="entry name" value="LysE"/>
    <property type="match status" value="1"/>
</dbReference>
<sequence>MEYLFLGFLTSISLILAIGAQNIFVIEQGLKKQHIFLVCLICSISDFILIFLGIFLFHYFIQYFNSTIELIFNILLILFLLHFIYSKIKNYNSSVIFNSEKKNISKISILFKTIGFTYLNPHVYSDTVFFLGNFSKNFLNNEKILFGIGASIASFLFFFSLGYLSKFLSQYAENQKVWKVINIFIITFMSVLIFYILLEII</sequence>
<keyword evidence="5 6" id="KW-0472">Membrane</keyword>
<dbReference type="PANTHER" id="PTHR30086:SF20">
    <property type="entry name" value="ARGININE EXPORTER PROTEIN ARGO-RELATED"/>
    <property type="match status" value="1"/>
</dbReference>
<evidence type="ECO:0000256" key="2">
    <source>
        <dbReference type="ARBA" id="ARBA00022475"/>
    </source>
</evidence>
<feature type="transmembrane region" description="Helical" evidence="6">
    <location>
        <begin position="6"/>
        <end position="26"/>
    </location>
</feature>
<dbReference type="Proteomes" id="UP001166004">
    <property type="component" value="Unassembled WGS sequence"/>
</dbReference>
<dbReference type="PANTHER" id="PTHR30086">
    <property type="entry name" value="ARGININE EXPORTER PROTEIN ARGO"/>
    <property type="match status" value="1"/>
</dbReference>
<dbReference type="EMBL" id="LANA01000002">
    <property type="protein sequence ID" value="NMN67801.1"/>
    <property type="molecule type" value="Genomic_DNA"/>
</dbReference>
<feature type="transmembrane region" description="Helical" evidence="6">
    <location>
        <begin position="35"/>
        <end position="61"/>
    </location>
</feature>
<proteinExistence type="predicted"/>
<evidence type="ECO:0000313" key="8">
    <source>
        <dbReference type="Proteomes" id="UP001166004"/>
    </source>
</evidence>
<keyword evidence="3 6" id="KW-0812">Transmembrane</keyword>
<keyword evidence="8" id="KW-1185">Reference proteome</keyword>
<comment type="caution">
    <text evidence="7">The sequence shown here is derived from an EMBL/GenBank/DDBJ whole genome shotgun (WGS) entry which is preliminary data.</text>
</comment>
<comment type="subcellular location">
    <subcellularLocation>
        <location evidence="1">Cell membrane</location>
        <topology evidence="1">Multi-pass membrane protein</topology>
    </subcellularLocation>
</comment>